<feature type="domain" description="Penicillin-binding protein transpeptidase" evidence="22">
    <location>
        <begin position="328"/>
        <end position="593"/>
    </location>
</feature>
<dbReference type="InterPro" id="IPR050396">
    <property type="entry name" value="Glycosyltr_51/Transpeptidase"/>
</dbReference>
<dbReference type="GO" id="GO:0008955">
    <property type="term" value="F:peptidoglycan glycosyltransferase activity"/>
    <property type="evidence" value="ECO:0007669"/>
    <property type="project" value="UniProtKB-EC"/>
</dbReference>
<feature type="compositionally biased region" description="Basic and acidic residues" evidence="20">
    <location>
        <begin position="699"/>
        <end position="708"/>
    </location>
</feature>
<feature type="region of interest" description="Disordered" evidence="20">
    <location>
        <begin position="687"/>
        <end position="708"/>
    </location>
</feature>
<dbReference type="InterPro" id="IPR036950">
    <property type="entry name" value="PBP_transglycosylase"/>
</dbReference>
<evidence type="ECO:0000256" key="14">
    <source>
        <dbReference type="ARBA" id="ARBA00023136"/>
    </source>
</evidence>
<evidence type="ECO:0000256" key="9">
    <source>
        <dbReference type="ARBA" id="ARBA00022692"/>
    </source>
</evidence>
<evidence type="ECO:0000259" key="22">
    <source>
        <dbReference type="Pfam" id="PF00905"/>
    </source>
</evidence>
<evidence type="ECO:0000256" key="12">
    <source>
        <dbReference type="ARBA" id="ARBA00022984"/>
    </source>
</evidence>
<comment type="similarity">
    <text evidence="3">In the C-terminal section; belongs to the transpeptidase family.</text>
</comment>
<evidence type="ECO:0000256" key="6">
    <source>
        <dbReference type="ARBA" id="ARBA00022670"/>
    </source>
</evidence>
<keyword evidence="15" id="KW-0511">Multifunctional enzyme</keyword>
<dbReference type="Gene3D" id="3.40.710.10">
    <property type="entry name" value="DD-peptidase/beta-lactamase superfamily"/>
    <property type="match status" value="1"/>
</dbReference>
<protein>
    <recommendedName>
        <fullName evidence="17">peptidoglycan glycosyltransferase</fullName>
        <ecNumber evidence="17">2.4.99.28</ecNumber>
    </recommendedName>
</protein>
<evidence type="ECO:0000256" key="11">
    <source>
        <dbReference type="ARBA" id="ARBA00022960"/>
    </source>
</evidence>
<feature type="transmembrane region" description="Helical" evidence="21">
    <location>
        <begin position="21"/>
        <end position="43"/>
    </location>
</feature>
<evidence type="ECO:0000256" key="20">
    <source>
        <dbReference type="SAM" id="MobiDB-lite"/>
    </source>
</evidence>
<accession>G3BMS6</accession>
<dbReference type="PANTHER" id="PTHR32282">
    <property type="entry name" value="BINDING PROTEIN TRANSPEPTIDASE, PUTATIVE-RELATED"/>
    <property type="match status" value="1"/>
</dbReference>
<dbReference type="GO" id="GO:0008658">
    <property type="term" value="F:penicillin binding"/>
    <property type="evidence" value="ECO:0007669"/>
    <property type="project" value="InterPro"/>
</dbReference>
<evidence type="ECO:0000313" key="24">
    <source>
        <dbReference type="EMBL" id="ADM95041.1"/>
    </source>
</evidence>
<dbReference type="PANTHER" id="PTHR32282:SF27">
    <property type="entry name" value="PENICILLIN-BINDING PROTEIN 1A"/>
    <property type="match status" value="1"/>
</dbReference>
<keyword evidence="13 21" id="KW-1133">Transmembrane helix</keyword>
<dbReference type="InterPro" id="IPR001264">
    <property type="entry name" value="Glyco_trans_51"/>
</dbReference>
<dbReference type="AlphaFoldDB" id="G3BMS6"/>
<feature type="domain" description="Glycosyl transferase family 51" evidence="23">
    <location>
        <begin position="70"/>
        <end position="247"/>
    </location>
</feature>
<keyword evidence="8" id="KW-0808">Transferase</keyword>
<evidence type="ECO:0000259" key="23">
    <source>
        <dbReference type="Pfam" id="PF00912"/>
    </source>
</evidence>
<keyword evidence="10" id="KW-0378">Hydrolase</keyword>
<keyword evidence="7" id="KW-0328">Glycosyltransferase</keyword>
<dbReference type="GO" id="GO:0016020">
    <property type="term" value="C:membrane"/>
    <property type="evidence" value="ECO:0007669"/>
    <property type="project" value="UniProtKB-SubCell"/>
</dbReference>
<dbReference type="InterPro" id="IPR023346">
    <property type="entry name" value="Lysozyme-like_dom_sf"/>
</dbReference>
<evidence type="ECO:0000256" key="2">
    <source>
        <dbReference type="ARBA" id="ARBA00004752"/>
    </source>
</evidence>
<dbReference type="SUPFAM" id="SSF53955">
    <property type="entry name" value="Lysozyme-like"/>
    <property type="match status" value="1"/>
</dbReference>
<keyword evidence="14 21" id="KW-0472">Membrane</keyword>
<dbReference type="Pfam" id="PF00912">
    <property type="entry name" value="Transgly"/>
    <property type="match status" value="1"/>
</dbReference>
<evidence type="ECO:0000256" key="16">
    <source>
        <dbReference type="ARBA" id="ARBA00023316"/>
    </source>
</evidence>
<proteinExistence type="inferred from homology"/>
<dbReference type="GO" id="GO:0009252">
    <property type="term" value="P:peptidoglycan biosynthetic process"/>
    <property type="evidence" value="ECO:0007669"/>
    <property type="project" value="UniProtKB-KW"/>
</dbReference>
<keyword evidence="12" id="KW-0573">Peptidoglycan synthesis</keyword>
<evidence type="ECO:0000256" key="4">
    <source>
        <dbReference type="ARBA" id="ARBA00007739"/>
    </source>
</evidence>
<evidence type="ECO:0000256" key="17">
    <source>
        <dbReference type="ARBA" id="ARBA00044770"/>
    </source>
</evidence>
<evidence type="ECO:0000256" key="13">
    <source>
        <dbReference type="ARBA" id="ARBA00022989"/>
    </source>
</evidence>
<comment type="similarity">
    <text evidence="4">In the N-terminal section; belongs to the glycosyltransferase 51 family.</text>
</comment>
<name>G3BMS6_9BACT</name>
<evidence type="ECO:0000256" key="18">
    <source>
        <dbReference type="ARBA" id="ARBA00049902"/>
    </source>
</evidence>
<dbReference type="NCBIfam" id="TIGR02074">
    <property type="entry name" value="PBP_1a_fam"/>
    <property type="match status" value="1"/>
</dbReference>
<dbReference type="InterPro" id="IPR012338">
    <property type="entry name" value="Beta-lactam/transpept-like"/>
</dbReference>
<evidence type="ECO:0000256" key="5">
    <source>
        <dbReference type="ARBA" id="ARBA00022645"/>
    </source>
</evidence>
<comment type="pathway">
    <text evidence="19">Glycan biosynthesis.</text>
</comment>
<evidence type="ECO:0000256" key="19">
    <source>
        <dbReference type="ARBA" id="ARBA00060592"/>
    </source>
</evidence>
<keyword evidence="11" id="KW-0133">Cell shape</keyword>
<evidence type="ECO:0000256" key="10">
    <source>
        <dbReference type="ARBA" id="ARBA00022801"/>
    </source>
</evidence>
<reference evidence="24" key="1">
    <citation type="submission" date="2009-11" db="EMBL/GenBank/DDBJ databases">
        <title>Microbial diversity profiles of fluids from low-temperature petroleum reservoirs with and without exogenous water perturbation.</title>
        <authorList>
            <person name="Pham V.D."/>
            <person name="Hnatow L.L."/>
            <person name="Zhang S."/>
            <person name="Fallon R.D."/>
            <person name="DeLong E.F."/>
            <person name="Keeler S.J."/>
        </authorList>
    </citation>
    <scope>NUCLEOTIDE SEQUENCE</scope>
</reference>
<evidence type="ECO:0000256" key="8">
    <source>
        <dbReference type="ARBA" id="ARBA00022679"/>
    </source>
</evidence>
<comment type="pathway">
    <text evidence="2">Cell wall biogenesis; peptidoglycan biosynthesis.</text>
</comment>
<dbReference type="Pfam" id="PF00905">
    <property type="entry name" value="Transpeptidase"/>
    <property type="match status" value="1"/>
</dbReference>
<evidence type="ECO:0000256" key="15">
    <source>
        <dbReference type="ARBA" id="ARBA00023268"/>
    </source>
</evidence>
<dbReference type="EC" id="2.4.99.28" evidence="17"/>
<keyword evidence="16" id="KW-0961">Cell wall biogenesis/degradation</keyword>
<evidence type="ECO:0000256" key="3">
    <source>
        <dbReference type="ARBA" id="ARBA00007090"/>
    </source>
</evidence>
<organism evidence="24">
    <name type="scientific">uncultured Atribacterota bacterium</name>
    <dbReference type="NCBI Taxonomy" id="263865"/>
    <lineage>
        <taxon>Bacteria</taxon>
        <taxon>Pseudomonadati</taxon>
        <taxon>Atribacterota</taxon>
        <taxon>environmental samples</taxon>
    </lineage>
</organism>
<comment type="catalytic activity">
    <reaction evidence="18">
        <text>[GlcNAc-(1-&gt;4)-Mur2Ac(oyl-L-Ala-gamma-D-Glu-L-Lys-D-Ala-D-Ala)](n)-di-trans,octa-cis-undecaprenyl diphosphate + beta-D-GlcNAc-(1-&gt;4)-Mur2Ac(oyl-L-Ala-gamma-D-Glu-L-Lys-D-Ala-D-Ala)-di-trans,octa-cis-undecaprenyl diphosphate = [GlcNAc-(1-&gt;4)-Mur2Ac(oyl-L-Ala-gamma-D-Glu-L-Lys-D-Ala-D-Ala)](n+1)-di-trans,octa-cis-undecaprenyl diphosphate + di-trans,octa-cis-undecaprenyl diphosphate + H(+)</text>
        <dbReference type="Rhea" id="RHEA:23708"/>
        <dbReference type="Rhea" id="RHEA-COMP:9602"/>
        <dbReference type="Rhea" id="RHEA-COMP:9603"/>
        <dbReference type="ChEBI" id="CHEBI:15378"/>
        <dbReference type="ChEBI" id="CHEBI:58405"/>
        <dbReference type="ChEBI" id="CHEBI:60033"/>
        <dbReference type="ChEBI" id="CHEBI:78435"/>
        <dbReference type="EC" id="2.4.99.28"/>
    </reaction>
</comment>
<evidence type="ECO:0000256" key="1">
    <source>
        <dbReference type="ARBA" id="ARBA00004370"/>
    </source>
</evidence>
<dbReference type="GO" id="GO:0008360">
    <property type="term" value="P:regulation of cell shape"/>
    <property type="evidence" value="ECO:0007669"/>
    <property type="project" value="UniProtKB-KW"/>
</dbReference>
<sequence length="724" mass="81570">MNSKKKKKEKKIKNNSFIRKIFSWAIFLFVLSFVLSFTFLISISNQKVGEIVKNSNFISPVNSKVYDINGKLITEFFQENRTPIPLSEVPKYLINAFIAIEDSGFYEHYGISIRGIIRAMFENLKENGRIFQGQGGSTITQQLAVNTFLTREDSLSRKIKDALLALQIERTFTKDEILEMYLNLIYFGHGAHGIVSAAKLYFDKPVSELTLAESALLAGIPRRPYFYSPFINLEASLKRKNVILKRMFDLGYINEKEYLESKEEEIILNHNRESEEIAPYFSSYIRTILLDKYGMNMVFKGGLKIYTTLDLELQEKAEEAFLKSGREGALIAIEPHTGFIKAMVGGKNYEESEFNRAIQAYRQPGSAFKPFVYLTALEKGISPSLIIEDAPIVYENGWSPKNYENEFRGPITLREAFEDSVNVVGVKLLEKVGVKEVIQNAYKAGIESNLRPDLSLALGTSEVTPLEMATAYATIANLGIYVKPFAIIKVEDQNGKILEQNQTIKKKVFSEDVCYTLIKLMEGVILRGTGFNAKISRPAAGKTGTTDEFIDAWFVGFTPELVCAVYIGNDDRTPLGNRMTGGVVAAPVWHDFMVSALKDKPATDFPRPDNVKEVVVCAKTGLLPNSNCTKTVKVTFIAGTEPTQICYEGSTIFTENVVSQNTTKDQIPVITGEKKFPLLEEIEILKKEEESEDNSTSHQESKKETLQSLVEELRKRLEQKKDKD</sequence>
<dbReference type="GO" id="GO:0004180">
    <property type="term" value="F:carboxypeptidase activity"/>
    <property type="evidence" value="ECO:0007669"/>
    <property type="project" value="UniProtKB-KW"/>
</dbReference>
<evidence type="ECO:0000256" key="21">
    <source>
        <dbReference type="SAM" id="Phobius"/>
    </source>
</evidence>
<dbReference type="Gene3D" id="1.10.3810.10">
    <property type="entry name" value="Biosynthetic peptidoglycan transglycosylase-like"/>
    <property type="match status" value="1"/>
</dbReference>
<keyword evidence="6" id="KW-0645">Protease</keyword>
<keyword evidence="5 24" id="KW-0121">Carboxypeptidase</keyword>
<comment type="subcellular location">
    <subcellularLocation>
        <location evidence="1">Membrane</location>
    </subcellularLocation>
</comment>
<dbReference type="EMBL" id="GU180083">
    <property type="protein sequence ID" value="ADM95041.1"/>
    <property type="molecule type" value="Genomic_DNA"/>
</dbReference>
<dbReference type="InterPro" id="IPR001460">
    <property type="entry name" value="PCN-bd_Tpept"/>
</dbReference>
<evidence type="ECO:0000256" key="7">
    <source>
        <dbReference type="ARBA" id="ARBA00022676"/>
    </source>
</evidence>
<dbReference type="GO" id="GO:0030288">
    <property type="term" value="C:outer membrane-bounded periplasmic space"/>
    <property type="evidence" value="ECO:0007669"/>
    <property type="project" value="TreeGrafter"/>
</dbReference>
<keyword evidence="9 21" id="KW-0812">Transmembrane</keyword>
<dbReference type="GO" id="GO:0071555">
    <property type="term" value="P:cell wall organization"/>
    <property type="evidence" value="ECO:0007669"/>
    <property type="project" value="UniProtKB-KW"/>
</dbReference>
<dbReference type="FunFam" id="1.10.3810.10:FF:000003">
    <property type="entry name" value="Penicillin-binding protein 1a"/>
    <property type="match status" value="1"/>
</dbReference>
<dbReference type="GO" id="GO:0006508">
    <property type="term" value="P:proteolysis"/>
    <property type="evidence" value="ECO:0007669"/>
    <property type="project" value="UniProtKB-KW"/>
</dbReference>
<dbReference type="SUPFAM" id="SSF56601">
    <property type="entry name" value="beta-lactamase/transpeptidase-like"/>
    <property type="match status" value="1"/>
</dbReference>